<proteinExistence type="predicted"/>
<feature type="compositionally biased region" description="Pro residues" evidence="2">
    <location>
        <begin position="217"/>
        <end position="240"/>
    </location>
</feature>
<organism evidence="4">
    <name type="scientific">Tanacetum cinerariifolium</name>
    <name type="common">Dalmatian daisy</name>
    <name type="synonym">Chrysanthemum cinerariifolium</name>
    <dbReference type="NCBI Taxonomy" id="118510"/>
    <lineage>
        <taxon>Eukaryota</taxon>
        <taxon>Viridiplantae</taxon>
        <taxon>Streptophyta</taxon>
        <taxon>Embryophyta</taxon>
        <taxon>Tracheophyta</taxon>
        <taxon>Spermatophyta</taxon>
        <taxon>Magnoliopsida</taxon>
        <taxon>eudicotyledons</taxon>
        <taxon>Gunneridae</taxon>
        <taxon>Pentapetalae</taxon>
        <taxon>asterids</taxon>
        <taxon>campanulids</taxon>
        <taxon>Asterales</taxon>
        <taxon>Asteraceae</taxon>
        <taxon>Asteroideae</taxon>
        <taxon>Anthemideae</taxon>
        <taxon>Anthemidinae</taxon>
        <taxon>Tanacetum</taxon>
    </lineage>
</organism>
<accession>A0A699LBV2</accession>
<sequence length="481" mass="54245">MFTNSHTLLLIIQHPNFNFSLFIIITIIMELTFANTHNMIAFLTKSDASDEFEQIIDFLNTHVIKCALMTSSRLDDVDSVDCLPNDEIFAELARIGYEKPSTKLTFYKEFFSDQWKFLIHTILQCMSAKRTAWNEFSSSMASAVICLATVGDLSSHTTKYTSHALTQKVFANRRRVGKSFSVVDTPLFYGMLGPQQAQDVEDVAKDEYDVNEVSDEPTPPSPTPVTPPPPPQQEHIPSPPQAKTTQPSPPPQQQPLQTDEISMTLLNQLLETCDTLIKQVSNLEQDKVAQAIEITKLKQRDTDEAEPTKVEEVIEVVTAAKLMTKVVTTAATTITVAQVPKASAPRRRKGVVIQDPEETATTSVIVDSEVKSKDKGKGILVEEPKSLKRQAQIEQDKAFARELEAELNVNINWNDVVDHVKRKEKQDNTVMRYQALKRKPITKAHARKNTMVYLKNTAGFKMDFFIGMTYTDIRPIFEKHK</sequence>
<protein>
    <recommendedName>
        <fullName evidence="5">Synaptobrevin, longin-like domain protein</fullName>
    </recommendedName>
</protein>
<name>A0A699LBV2_TANCI</name>
<reference evidence="4" key="1">
    <citation type="journal article" date="2019" name="Sci. Rep.">
        <title>Draft genome of Tanacetum cinerariifolium, the natural source of mosquito coil.</title>
        <authorList>
            <person name="Yamashiro T."/>
            <person name="Shiraishi A."/>
            <person name="Satake H."/>
            <person name="Nakayama K."/>
        </authorList>
    </citation>
    <scope>NUCLEOTIDE SEQUENCE</scope>
</reference>
<evidence type="ECO:0008006" key="5">
    <source>
        <dbReference type="Google" id="ProtNLM"/>
    </source>
</evidence>
<keyword evidence="3" id="KW-0472">Membrane</keyword>
<feature type="transmembrane region" description="Helical" evidence="3">
    <location>
        <begin position="17"/>
        <end position="36"/>
    </location>
</feature>
<dbReference type="AlphaFoldDB" id="A0A699LBV2"/>
<gene>
    <name evidence="4" type="ORF">Tci_699360</name>
</gene>
<dbReference type="EMBL" id="BKCJ010590577">
    <property type="protein sequence ID" value="GFB27389.1"/>
    <property type="molecule type" value="Genomic_DNA"/>
</dbReference>
<evidence type="ECO:0000256" key="3">
    <source>
        <dbReference type="SAM" id="Phobius"/>
    </source>
</evidence>
<feature type="region of interest" description="Disordered" evidence="2">
    <location>
        <begin position="209"/>
        <end position="256"/>
    </location>
</feature>
<evidence type="ECO:0000256" key="2">
    <source>
        <dbReference type="SAM" id="MobiDB-lite"/>
    </source>
</evidence>
<keyword evidence="3" id="KW-0812">Transmembrane</keyword>
<evidence type="ECO:0000256" key="1">
    <source>
        <dbReference type="SAM" id="Coils"/>
    </source>
</evidence>
<comment type="caution">
    <text evidence="4">The sequence shown here is derived from an EMBL/GenBank/DDBJ whole genome shotgun (WGS) entry which is preliminary data.</text>
</comment>
<feature type="coiled-coil region" evidence="1">
    <location>
        <begin position="266"/>
        <end position="300"/>
    </location>
</feature>
<evidence type="ECO:0000313" key="4">
    <source>
        <dbReference type="EMBL" id="GFB27389.1"/>
    </source>
</evidence>
<keyword evidence="3" id="KW-1133">Transmembrane helix</keyword>
<feature type="non-terminal residue" evidence="4">
    <location>
        <position position="481"/>
    </location>
</feature>
<keyword evidence="1" id="KW-0175">Coiled coil</keyword>